<dbReference type="InterPro" id="IPR002358">
    <property type="entry name" value="Ribosomal_uL6_CS"/>
</dbReference>
<evidence type="ECO:0000313" key="10">
    <source>
        <dbReference type="EMBL" id="OGK73392.1"/>
    </source>
</evidence>
<evidence type="ECO:0000313" key="11">
    <source>
        <dbReference type="Proteomes" id="UP000177050"/>
    </source>
</evidence>
<feature type="domain" description="Large ribosomal subunit protein uL6 alpha-beta" evidence="9">
    <location>
        <begin position="91"/>
        <end position="164"/>
    </location>
</feature>
<feature type="domain" description="Large ribosomal subunit protein uL6 alpha-beta" evidence="9">
    <location>
        <begin position="11"/>
        <end position="79"/>
    </location>
</feature>
<comment type="caution">
    <text evidence="10">The sequence shown here is derived from an EMBL/GenBank/DDBJ whole genome shotgun (WGS) entry which is preliminary data.</text>
</comment>
<dbReference type="InterPro" id="IPR020040">
    <property type="entry name" value="Ribosomal_uL6_a/b-dom"/>
</dbReference>
<evidence type="ECO:0000259" key="9">
    <source>
        <dbReference type="Pfam" id="PF00347"/>
    </source>
</evidence>
<gene>
    <name evidence="10" type="ORF">A3K52_01190</name>
</gene>
<dbReference type="InterPro" id="IPR019906">
    <property type="entry name" value="Ribosomal_uL6_bac-type"/>
</dbReference>
<comment type="function">
    <text evidence="8">This protein binds to the 23S rRNA, and is important in its secondary structure. It is located near the subunit interface in the base of the L7/L12 stalk, and near the tRNA binding site of the peptidyltransferase center.</text>
</comment>
<evidence type="ECO:0000256" key="4">
    <source>
        <dbReference type="ARBA" id="ARBA00023274"/>
    </source>
</evidence>
<dbReference type="GO" id="GO:0002181">
    <property type="term" value="P:cytoplasmic translation"/>
    <property type="evidence" value="ECO:0007669"/>
    <property type="project" value="TreeGrafter"/>
</dbReference>
<reference evidence="10 11" key="1">
    <citation type="journal article" date="2016" name="Nat. Commun.">
        <title>Thousands of microbial genomes shed light on interconnected biogeochemical processes in an aquifer system.</title>
        <authorList>
            <person name="Anantharaman K."/>
            <person name="Brown C.T."/>
            <person name="Hug L.A."/>
            <person name="Sharon I."/>
            <person name="Castelle C.J."/>
            <person name="Probst A.J."/>
            <person name="Thomas B.C."/>
            <person name="Singh A."/>
            <person name="Wilkins M.J."/>
            <person name="Karaoz U."/>
            <person name="Brodie E.L."/>
            <person name="Williams K.H."/>
            <person name="Hubbard S.S."/>
            <person name="Banfield J.F."/>
        </authorList>
    </citation>
    <scope>NUCLEOTIDE SEQUENCE [LARGE SCALE GENOMIC DNA]</scope>
</reference>
<dbReference type="GO" id="GO:0003735">
    <property type="term" value="F:structural constituent of ribosome"/>
    <property type="evidence" value="ECO:0007669"/>
    <property type="project" value="UniProtKB-UniRule"/>
</dbReference>
<name>A0A1F7KZS4_9BACT</name>
<organism evidence="10 11">
    <name type="scientific">Candidatus Roizmanbacteria bacterium RIFOXYD1_FULL_38_12</name>
    <dbReference type="NCBI Taxonomy" id="1802093"/>
    <lineage>
        <taxon>Bacteria</taxon>
        <taxon>Candidatus Roizmaniibacteriota</taxon>
    </lineage>
</organism>
<dbReference type="FunFam" id="3.90.930.12:FF:000002">
    <property type="entry name" value="50S ribosomal protein L6"/>
    <property type="match status" value="1"/>
</dbReference>
<dbReference type="PRINTS" id="PR00059">
    <property type="entry name" value="RIBOSOMALL6"/>
</dbReference>
<evidence type="ECO:0000256" key="7">
    <source>
        <dbReference type="RuleBase" id="RU003869"/>
    </source>
</evidence>
<dbReference type="InterPro" id="IPR036789">
    <property type="entry name" value="Ribosomal_uL6-like_a/b-dom_sf"/>
</dbReference>
<keyword evidence="2 8" id="KW-0694">RNA-binding</keyword>
<dbReference type="GO" id="GO:0019843">
    <property type="term" value="F:rRNA binding"/>
    <property type="evidence" value="ECO:0007669"/>
    <property type="project" value="UniProtKB-UniRule"/>
</dbReference>
<sequence length="181" mass="19751">MSKIGQKPVTVPQTVTVDIDGSKVSVKGKEGSLTVTLPEGITISKDKETLVLKRQNDSKHQKSLHGLFRSLVANAVTGVDTLFEKKLEVMGTGFNVKLQGEDLVFKVGYNHPVVFKKVVGVKYAVEGNNKVSIKSIDKQLVGEIAYKVKMIKKPDPYKGKGIKYAGEKLRIKPGKKAKTTA</sequence>
<evidence type="ECO:0000256" key="6">
    <source>
        <dbReference type="NCBIfam" id="TIGR03654"/>
    </source>
</evidence>
<evidence type="ECO:0000256" key="2">
    <source>
        <dbReference type="ARBA" id="ARBA00022884"/>
    </source>
</evidence>
<evidence type="ECO:0000256" key="5">
    <source>
        <dbReference type="ARBA" id="ARBA00035454"/>
    </source>
</evidence>
<dbReference type="Proteomes" id="UP000177050">
    <property type="component" value="Unassembled WGS sequence"/>
</dbReference>
<comment type="similarity">
    <text evidence="7">Belongs to the universal ribosomal protein uL6 family.</text>
</comment>
<proteinExistence type="inferred from homology"/>
<evidence type="ECO:0000256" key="1">
    <source>
        <dbReference type="ARBA" id="ARBA00022730"/>
    </source>
</evidence>
<dbReference type="Gene3D" id="3.90.930.12">
    <property type="entry name" value="Ribosomal protein L6, alpha-beta domain"/>
    <property type="match status" value="2"/>
</dbReference>
<dbReference type="SUPFAM" id="SSF56053">
    <property type="entry name" value="Ribosomal protein L6"/>
    <property type="match status" value="2"/>
</dbReference>
<dbReference type="AlphaFoldDB" id="A0A1F7KZS4"/>
<dbReference type="PANTHER" id="PTHR11655:SF14">
    <property type="entry name" value="LARGE RIBOSOMAL SUBUNIT PROTEIN UL6M"/>
    <property type="match status" value="1"/>
</dbReference>
<dbReference type="InterPro" id="IPR000702">
    <property type="entry name" value="Ribosomal_uL6-like"/>
</dbReference>
<accession>A0A1F7KZS4</accession>
<dbReference type="PIRSF" id="PIRSF002162">
    <property type="entry name" value="Ribosomal_L6"/>
    <property type="match status" value="1"/>
</dbReference>
<dbReference type="Pfam" id="PF00347">
    <property type="entry name" value="Ribosomal_L6"/>
    <property type="match status" value="2"/>
</dbReference>
<dbReference type="EMBL" id="MGBR01000001">
    <property type="protein sequence ID" value="OGK73392.1"/>
    <property type="molecule type" value="Genomic_DNA"/>
</dbReference>
<keyword evidence="3 7" id="KW-0689">Ribosomal protein</keyword>
<evidence type="ECO:0000256" key="3">
    <source>
        <dbReference type="ARBA" id="ARBA00022980"/>
    </source>
</evidence>
<keyword evidence="1 8" id="KW-0699">rRNA-binding</keyword>
<dbReference type="PANTHER" id="PTHR11655">
    <property type="entry name" value="60S/50S RIBOSOMAL PROTEIN L6/L9"/>
    <property type="match status" value="1"/>
</dbReference>
<dbReference type="NCBIfam" id="TIGR03654">
    <property type="entry name" value="L6_bact"/>
    <property type="match status" value="1"/>
</dbReference>
<evidence type="ECO:0000256" key="8">
    <source>
        <dbReference type="RuleBase" id="RU003870"/>
    </source>
</evidence>
<protein>
    <recommendedName>
        <fullName evidence="5 6">50S ribosomal protein L6</fullName>
    </recommendedName>
</protein>
<dbReference type="GO" id="GO:0022625">
    <property type="term" value="C:cytosolic large ribosomal subunit"/>
    <property type="evidence" value="ECO:0007669"/>
    <property type="project" value="UniProtKB-UniRule"/>
</dbReference>
<keyword evidence="4 7" id="KW-0687">Ribonucleoprotein</keyword>
<dbReference type="PROSITE" id="PS00525">
    <property type="entry name" value="RIBOSOMAL_L6_1"/>
    <property type="match status" value="1"/>
</dbReference>